<dbReference type="PANTHER" id="PTHR30069">
    <property type="entry name" value="TONB-DEPENDENT OUTER MEMBRANE RECEPTOR"/>
    <property type="match status" value="1"/>
</dbReference>
<name>C2ME21_9PORP</name>
<dbReference type="SUPFAM" id="SSF49464">
    <property type="entry name" value="Carboxypeptidase regulatory domain-like"/>
    <property type="match status" value="1"/>
</dbReference>
<dbReference type="PANTHER" id="PTHR30069:SF29">
    <property type="entry name" value="HEMOGLOBIN AND HEMOGLOBIN-HAPTOGLOBIN-BINDING PROTEIN 1-RELATED"/>
    <property type="match status" value="1"/>
</dbReference>
<comment type="caution">
    <text evidence="2">The sequence shown here is derived from an EMBL/GenBank/DDBJ whole genome shotgun (WGS) entry which is preliminary data.</text>
</comment>
<dbReference type="GO" id="GO:0044718">
    <property type="term" value="P:siderophore transmembrane transport"/>
    <property type="evidence" value="ECO:0007669"/>
    <property type="project" value="TreeGrafter"/>
</dbReference>
<keyword evidence="1" id="KW-0732">Signal</keyword>
<dbReference type="EMBL" id="ACLR01000221">
    <property type="protein sequence ID" value="EEK16040.1"/>
    <property type="molecule type" value="Genomic_DNA"/>
</dbReference>
<proteinExistence type="predicted"/>
<dbReference type="InterPro" id="IPR039426">
    <property type="entry name" value="TonB-dep_rcpt-like"/>
</dbReference>
<dbReference type="SUPFAM" id="SSF56935">
    <property type="entry name" value="Porins"/>
    <property type="match status" value="1"/>
</dbReference>
<dbReference type="GO" id="GO:0015344">
    <property type="term" value="F:siderophore uptake transmembrane transporter activity"/>
    <property type="evidence" value="ECO:0007669"/>
    <property type="project" value="TreeGrafter"/>
</dbReference>
<accession>C2ME21</accession>
<dbReference type="RefSeq" id="WP_007366105.1">
    <property type="nucleotide sequence ID" value="NZ_ACLR01000221.1"/>
</dbReference>
<evidence type="ECO:0008006" key="4">
    <source>
        <dbReference type="Google" id="ProtNLM"/>
    </source>
</evidence>
<dbReference type="STRING" id="596327.PORUE0001_0934"/>
<dbReference type="GO" id="GO:0009279">
    <property type="term" value="C:cell outer membrane"/>
    <property type="evidence" value="ECO:0007669"/>
    <property type="project" value="TreeGrafter"/>
</dbReference>
<protein>
    <recommendedName>
        <fullName evidence="4">TonB-dependent receptor</fullName>
    </recommendedName>
</protein>
<dbReference type="InterPro" id="IPR008969">
    <property type="entry name" value="CarboxyPept-like_regulatory"/>
</dbReference>
<evidence type="ECO:0000313" key="2">
    <source>
        <dbReference type="EMBL" id="EEK16040.1"/>
    </source>
</evidence>
<dbReference type="AlphaFoldDB" id="C2ME21"/>
<sequence length="806" mass="90972">MRHLTKLVLLIITLAFTAYLNARLNAQEPFTQEVRGEVISAVPDDTIVGASIILVGSDPLVGTTTGSDQKFSLRLPVGRSSLQISCVGYESQEVDLLVVAGKQSVLHITLTPSDTKLDAVVVTAPYDKSTPTNRLSLAGARSFSVDEAYRFAASLGDPARMVRSFAGIMPVNDSRNDIIIRGNSPSGVQWILDGIEISNPNHFNTGVGMTGGQVSYLNTNLLTNSDFHLSAWPAPYGNALSGIFDLRLRRGNLERHEFWLQSGFGGLELGAEGYLRKGSQSSYLASYRYSVPDIMHALGFKMPVVPRYQDFTTKLHFDLGQGHTLSFVGLFSKSHIHFATNELGDSFEYADYDFSKLSYAQRIAVNATAYIAGLTHSVQFSSHTSLRTQLSFVRSDTSVPVDTMDLRGYKQSPQWHLLWSEMAQENRWTLHSDLTWHPTREGLLVAGVRGDLFDAHYLEQAADGTFAQGVRTIAEESPLYGLIRAYGQYRQRLGDYWTATAGLHSMCLTINDHYAIEPRMGVQYQPARSHTIGLAAGLYSQMLPRSFYFIRYYGPQGIEYRNKRVDFTRSAQVDLYYDWAFAPNWHAKIEGYYQELYKVPVVNDPNSIWTLLEIGGAGQNYIERQSDLVNKGRGRNYGVELTVEKFYSNNYYLLFNASLYSSTYTTGFQKEWWSTVFDGRYLVNLTGGYEWKLPKHWALFTDLKASYAGGIRYTPIREDLYKQSGRIELDKTQVNARQAKDYLRADLKIGARQIGQRITQEWAVDLQNVTNRKNVMSLLFDKGEYSTMYTQGFMPMVTYKLFFSVR</sequence>
<dbReference type="Proteomes" id="UP000003303">
    <property type="component" value="Unassembled WGS sequence"/>
</dbReference>
<keyword evidence="3" id="KW-1185">Reference proteome</keyword>
<dbReference type="Gene3D" id="2.60.40.1120">
    <property type="entry name" value="Carboxypeptidase-like, regulatory domain"/>
    <property type="match status" value="1"/>
</dbReference>
<reference evidence="2 3" key="1">
    <citation type="submission" date="2009-04" db="EMBL/GenBank/DDBJ databases">
        <authorList>
            <person name="Sebastian Y."/>
            <person name="Madupu R."/>
            <person name="Durkin A.S."/>
            <person name="Torralba M."/>
            <person name="Methe B."/>
            <person name="Sutton G.G."/>
            <person name="Strausberg R.L."/>
            <person name="Nelson K.E."/>
        </authorList>
    </citation>
    <scope>NUCLEOTIDE SEQUENCE [LARGE SCALE GENOMIC DNA]</scope>
    <source>
        <strain evidence="2 3">60-3</strain>
    </source>
</reference>
<dbReference type="InterPro" id="IPR037066">
    <property type="entry name" value="Plug_dom_sf"/>
</dbReference>
<evidence type="ECO:0000256" key="1">
    <source>
        <dbReference type="ARBA" id="ARBA00022729"/>
    </source>
</evidence>
<dbReference type="OrthoDB" id="9804995at2"/>
<organism evidence="2 3">
    <name type="scientific">Porphyromonas uenonis 60-3</name>
    <dbReference type="NCBI Taxonomy" id="596327"/>
    <lineage>
        <taxon>Bacteria</taxon>
        <taxon>Pseudomonadati</taxon>
        <taxon>Bacteroidota</taxon>
        <taxon>Bacteroidia</taxon>
        <taxon>Bacteroidales</taxon>
        <taxon>Porphyromonadaceae</taxon>
        <taxon>Porphyromonas</taxon>
    </lineage>
</organism>
<dbReference type="Pfam" id="PF13715">
    <property type="entry name" value="CarbopepD_reg_2"/>
    <property type="match status" value="1"/>
</dbReference>
<gene>
    <name evidence="2" type="ORF">PORUE0001_0934</name>
</gene>
<dbReference type="eggNOG" id="COG4774">
    <property type="taxonomic scope" value="Bacteria"/>
</dbReference>
<dbReference type="Gene3D" id="2.170.130.10">
    <property type="entry name" value="TonB-dependent receptor, plug domain"/>
    <property type="match status" value="1"/>
</dbReference>
<evidence type="ECO:0000313" key="3">
    <source>
        <dbReference type="Proteomes" id="UP000003303"/>
    </source>
</evidence>